<reference evidence="2" key="1">
    <citation type="submission" date="2015-04" db="UniProtKB">
        <authorList>
            <consortium name="EnsemblPlants"/>
        </authorList>
    </citation>
    <scope>IDENTIFICATION</scope>
</reference>
<proteinExistence type="predicted"/>
<dbReference type="AlphaFoldDB" id="A0A0E0DAF6"/>
<dbReference type="HOGENOM" id="CLU_2337163_0_0_1"/>
<reference evidence="2" key="2">
    <citation type="submission" date="2018-05" db="EMBL/GenBank/DDBJ databases">
        <title>OmerRS3 (Oryza meridionalis Reference Sequence Version 3).</title>
        <authorList>
            <person name="Zhang J."/>
            <person name="Kudrna D."/>
            <person name="Lee S."/>
            <person name="Talag J."/>
            <person name="Welchert J."/>
            <person name="Wing R.A."/>
        </authorList>
    </citation>
    <scope>NUCLEOTIDE SEQUENCE [LARGE SCALE GENOMIC DNA]</scope>
    <source>
        <strain evidence="2">cv. OR44</strain>
    </source>
</reference>
<dbReference type="Proteomes" id="UP000008021">
    <property type="component" value="Chromosome 4"/>
</dbReference>
<dbReference type="Gramene" id="OMERI04G01620.1">
    <property type="protein sequence ID" value="OMERI04G01620.1"/>
    <property type="gene ID" value="OMERI04G01620"/>
</dbReference>
<sequence length="98" mass="10740">MRDSAASASASPSYVHLLRRRPTPPRNSPTPNSIADQLLHPPPRLILLFPHCSSQPAISSHIRPVFFCAESDLVIQIRGKNIPSVGFFSRAGLKTQDV</sequence>
<name>A0A0E0DAF6_9ORYZ</name>
<protein>
    <submittedName>
        <fullName evidence="2">Uncharacterized protein</fullName>
    </submittedName>
</protein>
<feature type="compositionally biased region" description="Low complexity" evidence="1">
    <location>
        <begin position="1"/>
        <end position="11"/>
    </location>
</feature>
<accession>A0A0E0DAF6</accession>
<feature type="region of interest" description="Disordered" evidence="1">
    <location>
        <begin position="1"/>
        <end position="38"/>
    </location>
</feature>
<evidence type="ECO:0000313" key="2">
    <source>
        <dbReference type="EnsemblPlants" id="OMERI04G01620.1"/>
    </source>
</evidence>
<evidence type="ECO:0000256" key="1">
    <source>
        <dbReference type="SAM" id="MobiDB-lite"/>
    </source>
</evidence>
<evidence type="ECO:0000313" key="3">
    <source>
        <dbReference type="Proteomes" id="UP000008021"/>
    </source>
</evidence>
<keyword evidence="3" id="KW-1185">Reference proteome</keyword>
<organism evidence="2">
    <name type="scientific">Oryza meridionalis</name>
    <dbReference type="NCBI Taxonomy" id="40149"/>
    <lineage>
        <taxon>Eukaryota</taxon>
        <taxon>Viridiplantae</taxon>
        <taxon>Streptophyta</taxon>
        <taxon>Embryophyta</taxon>
        <taxon>Tracheophyta</taxon>
        <taxon>Spermatophyta</taxon>
        <taxon>Magnoliopsida</taxon>
        <taxon>Liliopsida</taxon>
        <taxon>Poales</taxon>
        <taxon>Poaceae</taxon>
        <taxon>BOP clade</taxon>
        <taxon>Oryzoideae</taxon>
        <taxon>Oryzeae</taxon>
        <taxon>Oryzinae</taxon>
        <taxon>Oryza</taxon>
    </lineage>
</organism>
<dbReference type="EnsemblPlants" id="OMERI04G01620.1">
    <property type="protein sequence ID" value="OMERI04G01620.1"/>
    <property type="gene ID" value="OMERI04G01620"/>
</dbReference>